<organism evidence="2">
    <name type="scientific">Streptantibioticus silvisoli</name>
    <dbReference type="NCBI Taxonomy" id="2705255"/>
    <lineage>
        <taxon>Bacteria</taxon>
        <taxon>Bacillati</taxon>
        <taxon>Actinomycetota</taxon>
        <taxon>Actinomycetes</taxon>
        <taxon>Kitasatosporales</taxon>
        <taxon>Streptomycetaceae</taxon>
        <taxon>Streptantibioticus</taxon>
    </lineage>
</organism>
<dbReference type="Gene3D" id="3.30.70.1210">
    <property type="entry name" value="Crispr-associated protein, domain 2"/>
    <property type="match status" value="1"/>
</dbReference>
<accession>A0AA90H122</accession>
<evidence type="ECO:0000313" key="2">
    <source>
        <dbReference type="EMBL" id="MDI5968605.1"/>
    </source>
</evidence>
<feature type="compositionally biased region" description="Basic and acidic residues" evidence="1">
    <location>
        <begin position="154"/>
        <end position="169"/>
    </location>
</feature>
<dbReference type="InterPro" id="IPR010179">
    <property type="entry name" value="CRISPR-assoc_prot_Cse3"/>
</dbReference>
<feature type="region of interest" description="Disordered" evidence="1">
    <location>
        <begin position="1"/>
        <end position="39"/>
    </location>
</feature>
<comment type="caution">
    <text evidence="2">The sequence shown here is derived from an EMBL/GenBank/DDBJ whole genome shotgun (WGS) entry which is preliminary data.</text>
</comment>
<dbReference type="SUPFAM" id="SSF117987">
    <property type="entry name" value="CRISPR-associated protein"/>
    <property type="match status" value="1"/>
</dbReference>
<feature type="region of interest" description="Disordered" evidence="1">
    <location>
        <begin position="144"/>
        <end position="169"/>
    </location>
</feature>
<dbReference type="AlphaFoldDB" id="A0AA90H122"/>
<evidence type="ECO:0000256" key="1">
    <source>
        <dbReference type="SAM" id="MobiDB-lite"/>
    </source>
</evidence>
<dbReference type="RefSeq" id="WP_271312914.1">
    <property type="nucleotide sequence ID" value="NZ_JABXJJ020000004.1"/>
</dbReference>
<sequence length="219" mass="23263">MYCRAATPVAPVDTESKATTNSWTAPASADHGPPPLGRGARHEELLTLLVQTRVTPDTGRLPTGYAEAHTRDMTPLLTALRPGLPVRYRFLGNCVRRCGRNSTAGAWKQAIPLYDEDAVQWWADRAPTAGLTLHSLLANPGEPLTAYHPVDPTPADRKPAKTPGKKDKTARVPYAATLFEGVATVSEPSALRDALLTGVGRGKSYGCGLLSLAPAPHAG</sequence>
<gene>
    <name evidence="2" type="ORF">POF50_004465</name>
</gene>
<name>A0AA90H122_9ACTN</name>
<reference evidence="2" key="1">
    <citation type="submission" date="2023-05" db="EMBL/GenBank/DDBJ databases">
        <title>Streptantibioticus silvisoli sp. nov., acidotolerant actinomycetes 1 from pine litter.</title>
        <authorList>
            <person name="Swiecimska M."/>
            <person name="Golinska P."/>
            <person name="Sangal V."/>
            <person name="Wachnowicz B."/>
            <person name="Goodfellow M."/>
        </authorList>
    </citation>
    <scope>NUCLEOTIDE SEQUENCE</scope>
    <source>
        <strain evidence="2">SL13</strain>
    </source>
</reference>
<dbReference type="SMART" id="SM01101">
    <property type="entry name" value="CRISPR_assoc"/>
    <property type="match status" value="1"/>
</dbReference>
<dbReference type="Pfam" id="PF08798">
    <property type="entry name" value="CRISPR_assoc"/>
    <property type="match status" value="1"/>
</dbReference>
<dbReference type="EMBL" id="JABXJJ020000004">
    <property type="protein sequence ID" value="MDI5968605.1"/>
    <property type="molecule type" value="Genomic_DNA"/>
</dbReference>
<protein>
    <submittedName>
        <fullName evidence="2">Type I-E CRISPR-associated protein Cas6/Cse3/CasE</fullName>
    </submittedName>
</protein>
<proteinExistence type="predicted"/>